<accession>X1PY67</accession>
<feature type="region of interest" description="Disordered" evidence="1">
    <location>
        <begin position="36"/>
        <end position="62"/>
    </location>
</feature>
<dbReference type="EMBL" id="BARW01001573">
    <property type="protein sequence ID" value="GAI61237.1"/>
    <property type="molecule type" value="Genomic_DNA"/>
</dbReference>
<sequence length="90" mass="9535">MNWLTVVGNLISKVPLERLIPPPDHAKSLEKFAATTTAPVVQKEAPPEEKPTTTTTQVPETAPKQETVATACVNCTLGHFAVTAGLLSEA</sequence>
<evidence type="ECO:0000313" key="2">
    <source>
        <dbReference type="EMBL" id="GAI61237.1"/>
    </source>
</evidence>
<proteinExistence type="predicted"/>
<dbReference type="AlphaFoldDB" id="X1PY67"/>
<organism evidence="2">
    <name type="scientific">marine sediment metagenome</name>
    <dbReference type="NCBI Taxonomy" id="412755"/>
    <lineage>
        <taxon>unclassified sequences</taxon>
        <taxon>metagenomes</taxon>
        <taxon>ecological metagenomes</taxon>
    </lineage>
</organism>
<feature type="compositionally biased region" description="Low complexity" evidence="1">
    <location>
        <begin position="52"/>
        <end position="62"/>
    </location>
</feature>
<reference evidence="2" key="1">
    <citation type="journal article" date="2014" name="Front. Microbiol.">
        <title>High frequency of phylogenetically diverse reductive dehalogenase-homologous genes in deep subseafloor sedimentary metagenomes.</title>
        <authorList>
            <person name="Kawai M."/>
            <person name="Futagami T."/>
            <person name="Toyoda A."/>
            <person name="Takaki Y."/>
            <person name="Nishi S."/>
            <person name="Hori S."/>
            <person name="Arai W."/>
            <person name="Tsubouchi T."/>
            <person name="Morono Y."/>
            <person name="Uchiyama I."/>
            <person name="Ito T."/>
            <person name="Fujiyama A."/>
            <person name="Inagaki F."/>
            <person name="Takami H."/>
        </authorList>
    </citation>
    <scope>NUCLEOTIDE SEQUENCE</scope>
    <source>
        <strain evidence="2">Expedition CK06-06</strain>
    </source>
</reference>
<gene>
    <name evidence="2" type="ORF">S12H4_04919</name>
</gene>
<comment type="caution">
    <text evidence="2">The sequence shown here is derived from an EMBL/GenBank/DDBJ whole genome shotgun (WGS) entry which is preliminary data.</text>
</comment>
<protein>
    <submittedName>
        <fullName evidence="2">Uncharacterized protein</fullName>
    </submittedName>
</protein>
<name>X1PY67_9ZZZZ</name>
<evidence type="ECO:0000256" key="1">
    <source>
        <dbReference type="SAM" id="MobiDB-lite"/>
    </source>
</evidence>
<feature type="non-terminal residue" evidence="2">
    <location>
        <position position="90"/>
    </location>
</feature>